<keyword evidence="2" id="KW-0732">Signal</keyword>
<feature type="compositionally biased region" description="Polar residues" evidence="1">
    <location>
        <begin position="38"/>
        <end position="49"/>
    </location>
</feature>
<reference evidence="3" key="1">
    <citation type="submission" date="2022-09" db="EMBL/GenBank/DDBJ databases">
        <title>Complete genome sequence of Pseudomonas promysalinigenes strain RL-WG26, a newly isolated PGPR with the potential for plant salinity stress alleviation.</title>
        <authorList>
            <person name="Ren L."/>
            <person name="Wang G."/>
            <person name="Hu H."/>
        </authorList>
    </citation>
    <scope>NUCLEOTIDE SEQUENCE</scope>
    <source>
        <strain evidence="3">RL-WG26</strain>
    </source>
</reference>
<proteinExistence type="predicted"/>
<organism evidence="3 4">
    <name type="scientific">Pseudomonas promysalinigenes</name>
    <dbReference type="NCBI Taxonomy" id="485898"/>
    <lineage>
        <taxon>Bacteria</taxon>
        <taxon>Pseudomonadati</taxon>
        <taxon>Pseudomonadota</taxon>
        <taxon>Gammaproteobacteria</taxon>
        <taxon>Pseudomonadales</taxon>
        <taxon>Pseudomonadaceae</taxon>
        <taxon>Pseudomonas</taxon>
    </lineage>
</organism>
<evidence type="ECO:0000313" key="4">
    <source>
        <dbReference type="Proteomes" id="UP001064504"/>
    </source>
</evidence>
<keyword evidence="4" id="KW-1185">Reference proteome</keyword>
<sequence length="106" mass="9925">MNLFNSPSLLLTLCMAVNAPLALAATDAGDQRVPTRETAPTTDHSNHQGATGAGTPADSMGTGDGGTDDNGTDNTGGDGTDDGAGSAAGGTGSSGAGTGARSGSGS</sequence>
<gene>
    <name evidence="3" type="ORF">N5C08_13500</name>
</gene>
<evidence type="ECO:0000313" key="3">
    <source>
        <dbReference type="EMBL" id="UXH38015.1"/>
    </source>
</evidence>
<accession>A0ABY6AGN3</accession>
<feature type="signal peptide" evidence="2">
    <location>
        <begin position="1"/>
        <end position="24"/>
    </location>
</feature>
<dbReference type="EMBL" id="CP104557">
    <property type="protein sequence ID" value="UXH38015.1"/>
    <property type="molecule type" value="Genomic_DNA"/>
</dbReference>
<evidence type="ECO:0000256" key="2">
    <source>
        <dbReference type="SAM" id="SignalP"/>
    </source>
</evidence>
<name>A0ABY6AGN3_9PSED</name>
<feature type="compositionally biased region" description="Gly residues" evidence="1">
    <location>
        <begin position="86"/>
        <end position="106"/>
    </location>
</feature>
<protein>
    <submittedName>
        <fullName evidence="3">Uncharacterized protein</fullName>
    </submittedName>
</protein>
<feature type="chain" id="PRO_5046958548" evidence="2">
    <location>
        <begin position="25"/>
        <end position="106"/>
    </location>
</feature>
<evidence type="ECO:0000256" key="1">
    <source>
        <dbReference type="SAM" id="MobiDB-lite"/>
    </source>
</evidence>
<dbReference type="RefSeq" id="WP_060477047.1">
    <property type="nucleotide sequence ID" value="NZ_CP104557.1"/>
</dbReference>
<feature type="region of interest" description="Disordered" evidence="1">
    <location>
        <begin position="25"/>
        <end position="106"/>
    </location>
</feature>
<dbReference type="Proteomes" id="UP001064504">
    <property type="component" value="Chromosome"/>
</dbReference>